<comment type="caution">
    <text evidence="3">The sequence shown here is derived from an EMBL/GenBank/DDBJ whole genome shotgun (WGS) entry which is preliminary data.</text>
</comment>
<dbReference type="STRING" id="658196.A0A397T2G7"/>
<sequence>MFQERNQQLRHPKNGNEYFFDRNGYAFRYILEFYRNGKLDFNDNNISGNGLAYVSYDELLQEIDYFQIPIKDNLEDFPSNGELAERLDGFIQTLKKCIHHLKREFVIGFYQFVIVFYEHIRFIWRQNYE</sequence>
<keyword evidence="1" id="KW-1133">Transmembrane helix</keyword>
<evidence type="ECO:0000259" key="2">
    <source>
        <dbReference type="Pfam" id="PF02214"/>
    </source>
</evidence>
<evidence type="ECO:0000256" key="1">
    <source>
        <dbReference type="SAM" id="Phobius"/>
    </source>
</evidence>
<reference evidence="3 4" key="1">
    <citation type="submission" date="2018-06" db="EMBL/GenBank/DDBJ databases">
        <title>Comparative genomics reveals the genomic features of Rhizophagus irregularis, R. cerebriforme, R. diaphanum and Gigaspora rosea, and their symbiotic lifestyle signature.</title>
        <authorList>
            <person name="Morin E."/>
            <person name="San Clemente H."/>
            <person name="Chen E.C.H."/>
            <person name="De La Providencia I."/>
            <person name="Hainaut M."/>
            <person name="Kuo A."/>
            <person name="Kohler A."/>
            <person name="Murat C."/>
            <person name="Tang N."/>
            <person name="Roy S."/>
            <person name="Loubradou J."/>
            <person name="Henrissat B."/>
            <person name="Grigoriev I.V."/>
            <person name="Corradi N."/>
            <person name="Roux C."/>
            <person name="Martin F.M."/>
        </authorList>
    </citation>
    <scope>NUCLEOTIDE SEQUENCE [LARGE SCALE GENOMIC DNA]</scope>
    <source>
        <strain evidence="3 4">DAOM 227022</strain>
    </source>
</reference>
<dbReference type="EMBL" id="QKYT01000227">
    <property type="protein sequence ID" value="RIA89244.1"/>
    <property type="molecule type" value="Genomic_DNA"/>
</dbReference>
<dbReference type="OrthoDB" id="10025005at2759"/>
<name>A0A397T2G7_9GLOM</name>
<dbReference type="Pfam" id="PF02214">
    <property type="entry name" value="BTB_2"/>
    <property type="match status" value="1"/>
</dbReference>
<accession>A0A397T2G7</accession>
<keyword evidence="1" id="KW-0472">Membrane</keyword>
<dbReference type="InterPro" id="IPR003131">
    <property type="entry name" value="T1-type_BTB"/>
</dbReference>
<dbReference type="GO" id="GO:0051260">
    <property type="term" value="P:protein homooligomerization"/>
    <property type="evidence" value="ECO:0007669"/>
    <property type="project" value="InterPro"/>
</dbReference>
<dbReference type="AlphaFoldDB" id="A0A397T2G7"/>
<proteinExistence type="predicted"/>
<keyword evidence="4" id="KW-1185">Reference proteome</keyword>
<feature type="transmembrane region" description="Helical" evidence="1">
    <location>
        <begin position="105"/>
        <end position="124"/>
    </location>
</feature>
<keyword evidence="1" id="KW-0812">Transmembrane</keyword>
<dbReference type="Proteomes" id="UP000265703">
    <property type="component" value="Unassembled WGS sequence"/>
</dbReference>
<organism evidence="3 4">
    <name type="scientific">Glomus cerebriforme</name>
    <dbReference type="NCBI Taxonomy" id="658196"/>
    <lineage>
        <taxon>Eukaryota</taxon>
        <taxon>Fungi</taxon>
        <taxon>Fungi incertae sedis</taxon>
        <taxon>Mucoromycota</taxon>
        <taxon>Glomeromycotina</taxon>
        <taxon>Glomeromycetes</taxon>
        <taxon>Glomerales</taxon>
        <taxon>Glomeraceae</taxon>
        <taxon>Glomus</taxon>
    </lineage>
</organism>
<protein>
    <recommendedName>
        <fullName evidence="2">Potassium channel tetramerisation-type BTB domain-containing protein</fullName>
    </recommendedName>
</protein>
<dbReference type="SUPFAM" id="SSF54695">
    <property type="entry name" value="POZ domain"/>
    <property type="match status" value="1"/>
</dbReference>
<evidence type="ECO:0000313" key="4">
    <source>
        <dbReference type="Proteomes" id="UP000265703"/>
    </source>
</evidence>
<dbReference type="InterPro" id="IPR011333">
    <property type="entry name" value="SKP1/BTB/POZ_sf"/>
</dbReference>
<feature type="domain" description="Potassium channel tetramerisation-type BTB" evidence="2">
    <location>
        <begin position="13"/>
        <end position="69"/>
    </location>
</feature>
<evidence type="ECO:0000313" key="3">
    <source>
        <dbReference type="EMBL" id="RIA89244.1"/>
    </source>
</evidence>
<gene>
    <name evidence="3" type="ORF">C1645_738786</name>
</gene>
<dbReference type="Gene3D" id="3.30.710.10">
    <property type="entry name" value="Potassium Channel Kv1.1, Chain A"/>
    <property type="match status" value="1"/>
</dbReference>